<evidence type="ECO:0000313" key="1">
    <source>
        <dbReference type="EMBL" id="GFR31867.1"/>
    </source>
</evidence>
<gene>
    <name evidence="1" type="ORF">TNCT_240771</name>
</gene>
<dbReference type="EMBL" id="BMAO01009598">
    <property type="protein sequence ID" value="GFR31867.1"/>
    <property type="molecule type" value="Genomic_DNA"/>
</dbReference>
<keyword evidence="2" id="KW-1185">Reference proteome</keyword>
<accession>A0A8X6M4Q4</accession>
<proteinExistence type="predicted"/>
<reference evidence="1" key="1">
    <citation type="submission" date="2020-07" db="EMBL/GenBank/DDBJ databases">
        <title>Multicomponent nature underlies the extraordinary mechanical properties of spider dragline silk.</title>
        <authorList>
            <person name="Kono N."/>
            <person name="Nakamura H."/>
            <person name="Mori M."/>
            <person name="Yoshida Y."/>
            <person name="Ohtoshi R."/>
            <person name="Malay A.D."/>
            <person name="Moran D.A.P."/>
            <person name="Tomita M."/>
            <person name="Numata K."/>
            <person name="Arakawa K."/>
        </authorList>
    </citation>
    <scope>NUCLEOTIDE SEQUENCE</scope>
</reference>
<sequence>MRQDETNLKILIDPIEIRVNRGNTATQFQYLIETQILVIYRLIIIRLTCVTDRGPLIIATMEVAEKNTKGTAKQLLKRHSKAMRICQIQIWDILVIDASGLVSRTKEE</sequence>
<name>A0A8X6M4Q4_TRICU</name>
<protein>
    <submittedName>
        <fullName evidence="1">Uncharacterized protein</fullName>
    </submittedName>
</protein>
<organism evidence="1 2">
    <name type="scientific">Trichonephila clavata</name>
    <name type="common">Joro spider</name>
    <name type="synonym">Nephila clavata</name>
    <dbReference type="NCBI Taxonomy" id="2740835"/>
    <lineage>
        <taxon>Eukaryota</taxon>
        <taxon>Metazoa</taxon>
        <taxon>Ecdysozoa</taxon>
        <taxon>Arthropoda</taxon>
        <taxon>Chelicerata</taxon>
        <taxon>Arachnida</taxon>
        <taxon>Araneae</taxon>
        <taxon>Araneomorphae</taxon>
        <taxon>Entelegynae</taxon>
        <taxon>Araneoidea</taxon>
        <taxon>Nephilidae</taxon>
        <taxon>Trichonephila</taxon>
    </lineage>
</organism>
<comment type="caution">
    <text evidence="1">The sequence shown here is derived from an EMBL/GenBank/DDBJ whole genome shotgun (WGS) entry which is preliminary data.</text>
</comment>
<dbReference type="Proteomes" id="UP000887116">
    <property type="component" value="Unassembled WGS sequence"/>
</dbReference>
<evidence type="ECO:0000313" key="2">
    <source>
        <dbReference type="Proteomes" id="UP000887116"/>
    </source>
</evidence>
<dbReference type="AlphaFoldDB" id="A0A8X6M4Q4"/>